<feature type="non-terminal residue" evidence="1">
    <location>
        <position position="1"/>
    </location>
</feature>
<evidence type="ECO:0000313" key="1">
    <source>
        <dbReference type="EMBL" id="CAF4068820.1"/>
    </source>
</evidence>
<reference evidence="1" key="1">
    <citation type="submission" date="2021-02" db="EMBL/GenBank/DDBJ databases">
        <authorList>
            <person name="Nowell W R."/>
        </authorList>
    </citation>
    <scope>NUCLEOTIDE SEQUENCE</scope>
</reference>
<comment type="caution">
    <text evidence="1">The sequence shown here is derived from an EMBL/GenBank/DDBJ whole genome shotgun (WGS) entry which is preliminary data.</text>
</comment>
<dbReference type="Proteomes" id="UP000663836">
    <property type="component" value="Unassembled WGS sequence"/>
</dbReference>
<sequence length="118" mass="13855">MILRQFYFVANENDRYTENEITKFISTTIEKFQYVESVRINFLDLLDSLRSSVVRLRSSLTSVLFEGESKPDTRVTLHLPNSLRNEALNVSYLLDACEKTRKRPMNDETGRYTDTIKH</sequence>
<evidence type="ECO:0000313" key="2">
    <source>
        <dbReference type="Proteomes" id="UP000663836"/>
    </source>
</evidence>
<proteinExistence type="predicted"/>
<accession>A0A819T8W5</accession>
<organism evidence="1 2">
    <name type="scientific">Rotaria sordida</name>
    <dbReference type="NCBI Taxonomy" id="392033"/>
    <lineage>
        <taxon>Eukaryota</taxon>
        <taxon>Metazoa</taxon>
        <taxon>Spiralia</taxon>
        <taxon>Gnathifera</taxon>
        <taxon>Rotifera</taxon>
        <taxon>Eurotatoria</taxon>
        <taxon>Bdelloidea</taxon>
        <taxon>Philodinida</taxon>
        <taxon>Philodinidae</taxon>
        <taxon>Rotaria</taxon>
    </lineage>
</organism>
<name>A0A819T8W5_9BILA</name>
<dbReference type="AlphaFoldDB" id="A0A819T8W5"/>
<protein>
    <submittedName>
        <fullName evidence="1">Uncharacterized protein</fullName>
    </submittedName>
</protein>
<dbReference type="EMBL" id="CAJOBD010006737">
    <property type="protein sequence ID" value="CAF4068820.1"/>
    <property type="molecule type" value="Genomic_DNA"/>
</dbReference>
<gene>
    <name evidence="1" type="ORF">JBS370_LOCUS30027</name>
</gene>
<feature type="non-terminal residue" evidence="1">
    <location>
        <position position="118"/>
    </location>
</feature>